<proteinExistence type="inferred from homology"/>
<dbReference type="GO" id="GO:0016020">
    <property type="term" value="C:membrane"/>
    <property type="evidence" value="ECO:0007669"/>
    <property type="project" value="UniProtKB-SubCell"/>
</dbReference>
<name>A0A2P5EJ16_TREOI</name>
<gene>
    <name evidence="8" type="ORF">TorRG33x02_186850</name>
</gene>
<evidence type="ECO:0000313" key="9">
    <source>
        <dbReference type="Proteomes" id="UP000237000"/>
    </source>
</evidence>
<evidence type="ECO:0000256" key="3">
    <source>
        <dbReference type="ARBA" id="ARBA00022597"/>
    </source>
</evidence>
<dbReference type="Proteomes" id="UP000237000">
    <property type="component" value="Unassembled WGS sequence"/>
</dbReference>
<dbReference type="InterPro" id="IPR005828">
    <property type="entry name" value="MFS_sugar_transport-like"/>
</dbReference>
<evidence type="ECO:0000256" key="2">
    <source>
        <dbReference type="ARBA" id="ARBA00010992"/>
    </source>
</evidence>
<comment type="similarity">
    <text evidence="2">Belongs to the major facilitator superfamily. Sugar transporter (TC 2.A.1.1) family.</text>
</comment>
<dbReference type="PANTHER" id="PTHR48021:SF25">
    <property type="entry name" value="SUGAR TRANSPORTER ERD6-LIKE 5"/>
    <property type="match status" value="1"/>
</dbReference>
<keyword evidence="3 8" id="KW-0813">Transport</keyword>
<dbReference type="InParanoid" id="A0A2P5EJ16"/>
<comment type="caution">
    <text evidence="8">The sequence shown here is derived from an EMBL/GenBank/DDBJ whole genome shotgun (WGS) entry which is preliminary data.</text>
</comment>
<comment type="subcellular location">
    <subcellularLocation>
        <location evidence="1">Membrane</location>
    </subcellularLocation>
</comment>
<accession>A0A2P5EJ16</accession>
<dbReference type="Pfam" id="PF00083">
    <property type="entry name" value="Sugar_tr"/>
    <property type="match status" value="1"/>
</dbReference>
<dbReference type="InterPro" id="IPR050549">
    <property type="entry name" value="MFS_Trehalose_Transporter"/>
</dbReference>
<evidence type="ECO:0000256" key="6">
    <source>
        <dbReference type="ARBA" id="ARBA00023136"/>
    </source>
</evidence>
<keyword evidence="6 7" id="KW-0472">Membrane</keyword>
<dbReference type="Gene3D" id="1.20.1250.20">
    <property type="entry name" value="MFS general substrate transporter like domains"/>
    <property type="match status" value="1"/>
</dbReference>
<keyword evidence="5 7" id="KW-1133">Transmembrane helix</keyword>
<keyword evidence="4 7" id="KW-0812">Transmembrane</keyword>
<dbReference type="GO" id="GO:0022857">
    <property type="term" value="F:transmembrane transporter activity"/>
    <property type="evidence" value="ECO:0007669"/>
    <property type="project" value="InterPro"/>
</dbReference>
<organism evidence="8 9">
    <name type="scientific">Trema orientale</name>
    <name type="common">Charcoal tree</name>
    <name type="synonym">Celtis orientalis</name>
    <dbReference type="NCBI Taxonomy" id="63057"/>
    <lineage>
        <taxon>Eukaryota</taxon>
        <taxon>Viridiplantae</taxon>
        <taxon>Streptophyta</taxon>
        <taxon>Embryophyta</taxon>
        <taxon>Tracheophyta</taxon>
        <taxon>Spermatophyta</taxon>
        <taxon>Magnoliopsida</taxon>
        <taxon>eudicotyledons</taxon>
        <taxon>Gunneridae</taxon>
        <taxon>Pentapetalae</taxon>
        <taxon>rosids</taxon>
        <taxon>fabids</taxon>
        <taxon>Rosales</taxon>
        <taxon>Cannabaceae</taxon>
        <taxon>Trema</taxon>
    </lineage>
</organism>
<dbReference type="AlphaFoldDB" id="A0A2P5EJ16"/>
<reference evidence="9" key="1">
    <citation type="submission" date="2016-06" db="EMBL/GenBank/DDBJ databases">
        <title>Parallel loss of symbiosis genes in relatives of nitrogen-fixing non-legume Parasponia.</title>
        <authorList>
            <person name="Van Velzen R."/>
            <person name="Holmer R."/>
            <person name="Bu F."/>
            <person name="Rutten L."/>
            <person name="Van Zeijl A."/>
            <person name="Liu W."/>
            <person name="Santuari L."/>
            <person name="Cao Q."/>
            <person name="Sharma T."/>
            <person name="Shen D."/>
            <person name="Roswanjaya Y."/>
            <person name="Wardhani T."/>
            <person name="Kalhor M.S."/>
            <person name="Jansen J."/>
            <person name="Van den Hoogen J."/>
            <person name="Gungor B."/>
            <person name="Hartog M."/>
            <person name="Hontelez J."/>
            <person name="Verver J."/>
            <person name="Yang W.-C."/>
            <person name="Schijlen E."/>
            <person name="Repin R."/>
            <person name="Schilthuizen M."/>
            <person name="Schranz E."/>
            <person name="Heidstra R."/>
            <person name="Miyata K."/>
            <person name="Fedorova E."/>
            <person name="Kohlen W."/>
            <person name="Bisseling T."/>
            <person name="Smit S."/>
            <person name="Geurts R."/>
        </authorList>
    </citation>
    <scope>NUCLEOTIDE SEQUENCE [LARGE SCALE GENOMIC DNA]</scope>
    <source>
        <strain evidence="9">cv. RG33-2</strain>
    </source>
</reference>
<dbReference type="PANTHER" id="PTHR48021">
    <property type="match status" value="1"/>
</dbReference>
<feature type="transmembrane region" description="Helical" evidence="7">
    <location>
        <begin position="23"/>
        <end position="44"/>
    </location>
</feature>
<evidence type="ECO:0000256" key="5">
    <source>
        <dbReference type="ARBA" id="ARBA00022989"/>
    </source>
</evidence>
<evidence type="ECO:0000256" key="7">
    <source>
        <dbReference type="SAM" id="Phobius"/>
    </source>
</evidence>
<sequence>MVLPQFGGQNAIGSYTGSIFESVGFSSTIGSIAVGIIEITTGILKVCFIDKLGRRPLLLGICSWGLFGFFLYWIVILLTDFHFEEELTPFLGLIGVLVMITF</sequence>
<feature type="transmembrane region" description="Helical" evidence="7">
    <location>
        <begin position="56"/>
        <end position="78"/>
    </location>
</feature>
<evidence type="ECO:0000256" key="1">
    <source>
        <dbReference type="ARBA" id="ARBA00004370"/>
    </source>
</evidence>
<keyword evidence="3 8" id="KW-0762">Sugar transport</keyword>
<evidence type="ECO:0000313" key="8">
    <source>
        <dbReference type="EMBL" id="PON85536.1"/>
    </source>
</evidence>
<dbReference type="OrthoDB" id="4540492at2759"/>
<protein>
    <submittedName>
        <fullName evidence="8">Major facilitator, sugar transporter-like</fullName>
    </submittedName>
</protein>
<dbReference type="InterPro" id="IPR036259">
    <property type="entry name" value="MFS_trans_sf"/>
</dbReference>
<evidence type="ECO:0000256" key="4">
    <source>
        <dbReference type="ARBA" id="ARBA00022692"/>
    </source>
</evidence>
<keyword evidence="9" id="KW-1185">Reference proteome</keyword>
<dbReference type="EMBL" id="JXTC01000146">
    <property type="protein sequence ID" value="PON85536.1"/>
    <property type="molecule type" value="Genomic_DNA"/>
</dbReference>